<dbReference type="OrthoDB" id="9801163at2"/>
<dbReference type="STRING" id="118168.MC7420_1561"/>
<dbReference type="Gene3D" id="3.40.190.10">
    <property type="entry name" value="Periplasmic binding protein-like II"/>
    <property type="match status" value="1"/>
</dbReference>
<dbReference type="GO" id="GO:0043190">
    <property type="term" value="C:ATP-binding cassette (ABC) transporter complex"/>
    <property type="evidence" value="ECO:0007669"/>
    <property type="project" value="InterPro"/>
</dbReference>
<evidence type="ECO:0000256" key="1">
    <source>
        <dbReference type="SAM" id="SignalP"/>
    </source>
</evidence>
<dbReference type="EMBL" id="DS989873">
    <property type="protein sequence ID" value="EDX71347.1"/>
    <property type="molecule type" value="Genomic_DNA"/>
</dbReference>
<dbReference type="GO" id="GO:0022857">
    <property type="term" value="F:transmembrane transporter activity"/>
    <property type="evidence" value="ECO:0007669"/>
    <property type="project" value="InterPro"/>
</dbReference>
<organism evidence="3 4">
    <name type="scientific">Coleofasciculus chthonoplastes PCC 7420</name>
    <dbReference type="NCBI Taxonomy" id="118168"/>
    <lineage>
        <taxon>Bacteria</taxon>
        <taxon>Bacillati</taxon>
        <taxon>Cyanobacteriota</taxon>
        <taxon>Cyanophyceae</taxon>
        <taxon>Coleofasciculales</taxon>
        <taxon>Coleofasciculaceae</taxon>
        <taxon>Coleofasciculus</taxon>
    </lineage>
</organism>
<dbReference type="Proteomes" id="UP000003835">
    <property type="component" value="Unassembled WGS sequence"/>
</dbReference>
<feature type="chain" id="PRO_5002827672" evidence="1">
    <location>
        <begin position="20"/>
        <end position="304"/>
    </location>
</feature>
<dbReference type="RefSeq" id="WP_006105699.1">
    <property type="nucleotide sequence ID" value="NZ_DS989873.1"/>
</dbReference>
<sequence length="304" mass="33883">MQKIRQLVILPLLTLFAIATLSSCGGNSAESGAIRVGSKDFAEQFILGEMYALVLEEEGFPVERKLNLGGTQVTHESLKSGEIDLYPEYTGTGLITILKRPRNSDSQEVYKIVSQEYAEQFNLEWLEPAPMNNTYTLFMTPDDAEQYGIETISDIVPQANELKMVGTYEFQGRPDGLSGLKQVYGDFKLAEYKAVNAALRYQALAQDQADIAVGFATDGEVSALNLVRIKDDKNFFPPYEVAPVVRQEVLEENPEIATILNKLSATITDETMQRLNYQVTGKQREPGEVAKEFLIEQGFLESNN</sequence>
<keyword evidence="1" id="KW-0732">Signal</keyword>
<evidence type="ECO:0000313" key="3">
    <source>
        <dbReference type="EMBL" id="EDX71347.1"/>
    </source>
</evidence>
<dbReference type="Gene3D" id="3.40.190.120">
    <property type="entry name" value="Osmoprotection protein (prox), domain 2"/>
    <property type="match status" value="1"/>
</dbReference>
<evidence type="ECO:0000259" key="2">
    <source>
        <dbReference type="Pfam" id="PF04069"/>
    </source>
</evidence>
<accession>B4W326</accession>
<keyword evidence="4" id="KW-1185">Reference proteome</keyword>
<feature type="signal peptide" evidence="1">
    <location>
        <begin position="1"/>
        <end position="19"/>
    </location>
</feature>
<reference evidence="3 4" key="1">
    <citation type="submission" date="2008-07" db="EMBL/GenBank/DDBJ databases">
        <authorList>
            <person name="Tandeau de Marsac N."/>
            <person name="Ferriera S."/>
            <person name="Johnson J."/>
            <person name="Kravitz S."/>
            <person name="Beeson K."/>
            <person name="Sutton G."/>
            <person name="Rogers Y.-H."/>
            <person name="Friedman R."/>
            <person name="Frazier M."/>
            <person name="Venter J.C."/>
        </authorList>
    </citation>
    <scope>NUCLEOTIDE SEQUENCE [LARGE SCALE GENOMIC DNA]</scope>
    <source>
        <strain evidence="3 4">PCC 7420</strain>
    </source>
</reference>
<dbReference type="InterPro" id="IPR007210">
    <property type="entry name" value="ABC_Gly_betaine_transp_sub-bd"/>
</dbReference>
<dbReference type="HOGENOM" id="CLU_038355_1_0_3"/>
<dbReference type="CDD" id="cd13614">
    <property type="entry name" value="PBP2_QAT_like"/>
    <property type="match status" value="1"/>
</dbReference>
<proteinExistence type="predicted"/>
<protein>
    <submittedName>
        <fullName evidence="3">ABC transporter, QAT family, substrate-binding protein, putative</fullName>
    </submittedName>
</protein>
<name>B4W326_9CYAN</name>
<dbReference type="SUPFAM" id="SSF53850">
    <property type="entry name" value="Periplasmic binding protein-like II"/>
    <property type="match status" value="1"/>
</dbReference>
<dbReference type="PROSITE" id="PS51257">
    <property type="entry name" value="PROKAR_LIPOPROTEIN"/>
    <property type="match status" value="1"/>
</dbReference>
<evidence type="ECO:0000313" key="4">
    <source>
        <dbReference type="Proteomes" id="UP000003835"/>
    </source>
</evidence>
<dbReference type="AlphaFoldDB" id="B4W326"/>
<feature type="domain" description="ABC-type glycine betaine transport system substrate-binding" evidence="2">
    <location>
        <begin position="33"/>
        <end position="295"/>
    </location>
</feature>
<dbReference type="Pfam" id="PF04069">
    <property type="entry name" value="OpuAC"/>
    <property type="match status" value="1"/>
</dbReference>
<gene>
    <name evidence="3" type="ORF">MC7420_1561</name>
</gene>
<dbReference type="eggNOG" id="COG1732">
    <property type="taxonomic scope" value="Bacteria"/>
</dbReference>